<evidence type="ECO:0000313" key="3">
    <source>
        <dbReference type="Proteomes" id="UP000664521"/>
    </source>
</evidence>
<dbReference type="OrthoDB" id="5372708at2759"/>
<gene>
    <name evidence="2" type="ORF">HETSPECPRED_003642</name>
</gene>
<feature type="compositionally biased region" description="Acidic residues" evidence="1">
    <location>
        <begin position="941"/>
        <end position="954"/>
    </location>
</feature>
<feature type="compositionally biased region" description="Polar residues" evidence="1">
    <location>
        <begin position="80"/>
        <end position="111"/>
    </location>
</feature>
<protein>
    <submittedName>
        <fullName evidence="2">Uncharacterized protein</fullName>
    </submittedName>
</protein>
<organism evidence="2 3">
    <name type="scientific">Heterodermia speciosa</name>
    <dbReference type="NCBI Taxonomy" id="116794"/>
    <lineage>
        <taxon>Eukaryota</taxon>
        <taxon>Fungi</taxon>
        <taxon>Dikarya</taxon>
        <taxon>Ascomycota</taxon>
        <taxon>Pezizomycotina</taxon>
        <taxon>Lecanoromycetes</taxon>
        <taxon>OSLEUM clade</taxon>
        <taxon>Lecanoromycetidae</taxon>
        <taxon>Caliciales</taxon>
        <taxon>Physciaceae</taxon>
        <taxon>Heterodermia</taxon>
    </lineage>
</organism>
<evidence type="ECO:0000256" key="1">
    <source>
        <dbReference type="SAM" id="MobiDB-lite"/>
    </source>
</evidence>
<dbReference type="EMBL" id="CAJPDS010000209">
    <property type="protein sequence ID" value="CAF9941579.1"/>
    <property type="molecule type" value="Genomic_DNA"/>
</dbReference>
<name>A0A8H3J6T4_9LECA</name>
<feature type="region of interest" description="Disordered" evidence="1">
    <location>
        <begin position="182"/>
        <end position="223"/>
    </location>
</feature>
<dbReference type="Proteomes" id="UP000664521">
    <property type="component" value="Unassembled WGS sequence"/>
</dbReference>
<feature type="compositionally biased region" description="Low complexity" evidence="1">
    <location>
        <begin position="42"/>
        <end position="51"/>
    </location>
</feature>
<keyword evidence="3" id="KW-1185">Reference proteome</keyword>
<accession>A0A8H3J6T4</accession>
<feature type="compositionally biased region" description="Acidic residues" evidence="1">
    <location>
        <begin position="182"/>
        <end position="191"/>
    </location>
</feature>
<feature type="region of interest" description="Disordered" evidence="1">
    <location>
        <begin position="906"/>
        <end position="978"/>
    </location>
</feature>
<sequence length="1286" mass="145528">MERRRRDRRVRDALGVVSWNPTTSFFPSGSLSQLSSPVANTNTNINTNTNTNDHDILYDASPHGDSTLRSREAVEEAFSNPDTPASDHLNSNTPAAFSNHDTPASNSHTPALSNHEIETLSDQDTSDQDASHTNEIGEAAEANGEDDMGEDLDEALFISSSDYDILQDPQPVTIRNLLEDLDDTESDDSESNESQPSASPTPYAPSTQPGRSPSPSPTPSFEIVEKQGGKDVLPPPLHIALGLWFEKSGGSRSDYVRLREILQLEKPLAGPEDDGTATSSQAGTEYESVIQSLPLKLDTLKRQVRRHIPLLQLMRKALPVIVEKMLSLAAQKKGQRQRQRIARTSWQYWYDPIDLIRTVLAATKLRAQMHFGMAEYADDGTELWHSRAWGSSIRATSGDVCFTQRDELIIPGDIVRLVEENAPITDYTFHCGRVIFIGRDHREDATRPGEVRITLQAILEMDHPRLHGYKNVIHDARPYELFLAEDVIIEFPVKAIQRRILVEMDRKYDGSEQSEQSFSDGTYFIRRVVGGGEVRPLRMMHQTLGELEVQHFGREYVEEAFGKPHVSFPYLLFIDGFGIHRNMYRSLKAFYLIPAALPYKERRKIANIFTLTLGPHGAEIKDVVEAIRRPIQKLDACMDMDFNGSTERVCAFNMAFLGDMPQQAENAGFLSHQAIRGCRTCMCSRDERGDLEYDIVLNGRYHSITTEQRENAADLTTGERKAYFRNLGIKPEKPPIGRLAPASDIILSRAYDAPHSEWRGLGRIIHSLLMTTILSKHGAKAYLKSFQNIRYPPGWPHIQSAAYYMWSWSLSETGRAGLLLPLIFRKHSTNTWFRQPYILAAGRVLNVETTAARAIVKAFGVIAYANTLVGSQRYTYHRRLHRIIVQGRQAYQDLITCAIEAARQTHRANSSDEDMNPSAEESLDENIAPMDERLSAVGDAESAEDASDELDEVEQPPAEHRSSKGDSRGKRARSQPKGAKFRKLLALPNVHAGLHLGQMAYWYSTVMNLSVLGGEMKHMIFKAMADQAAPPNLMGYLFSRDVLIQSFRLGLAGAWDHDHPELMNAIQLVDTLCPSLVKSFLPPSEQVIDEEDESSRAVVDDPEHLKSQLSRAGYVFEGRLKVTAQTKLMKLPHQHPFLQQLMNAYYLRIGRRVLDFGSKTLKWYRRVAYTDKRNKRHIYNVGDYLMIQEEKARLVQCFAHTHRRKPYGFLIVDIVGRCLDSENDNEWLMDPVLDLPVYRITGEQRIYPISYLSHNTVYLIEAPDEPDWQPEEAEYLLHCTWGVDYL</sequence>
<proteinExistence type="predicted"/>
<feature type="region of interest" description="Disordered" evidence="1">
    <location>
        <begin position="42"/>
        <end position="111"/>
    </location>
</feature>
<comment type="caution">
    <text evidence="2">The sequence shown here is derived from an EMBL/GenBank/DDBJ whole genome shotgun (WGS) entry which is preliminary data.</text>
</comment>
<feature type="compositionally biased region" description="Basic and acidic residues" evidence="1">
    <location>
        <begin position="957"/>
        <end position="969"/>
    </location>
</feature>
<feature type="compositionally biased region" description="Low complexity" evidence="1">
    <location>
        <begin position="192"/>
        <end position="211"/>
    </location>
</feature>
<evidence type="ECO:0000313" key="2">
    <source>
        <dbReference type="EMBL" id="CAF9941579.1"/>
    </source>
</evidence>
<reference evidence="2" key="1">
    <citation type="submission" date="2021-03" db="EMBL/GenBank/DDBJ databases">
        <authorList>
            <person name="Tagirdzhanova G."/>
        </authorList>
    </citation>
    <scope>NUCLEOTIDE SEQUENCE</scope>
</reference>